<sequence length="100" mass="11105">MRRDCLMVLRHPAAAFRPGGFPPAPVDDKICGLGSTSLVRRRGYRWRGVPRLSVRGPRLTWTTRPRTPSGPPPVLIDACLTTPAHWRASSPWLRARGGEP</sequence>
<gene>
    <name evidence="1" type="ORF">T05_356</name>
</gene>
<comment type="caution">
    <text evidence="1">The sequence shown here is derived from an EMBL/GenBank/DDBJ whole genome shotgun (WGS) entry which is preliminary data.</text>
</comment>
<proteinExistence type="predicted"/>
<accession>A0A0V0TVI1</accession>
<dbReference type="EMBL" id="JYDJ01000130">
    <property type="protein sequence ID" value="KRX42994.1"/>
    <property type="molecule type" value="Genomic_DNA"/>
</dbReference>
<protein>
    <submittedName>
        <fullName evidence="1">Uncharacterized protein</fullName>
    </submittedName>
</protein>
<name>A0A0V0TVI1_9BILA</name>
<evidence type="ECO:0000313" key="1">
    <source>
        <dbReference type="EMBL" id="KRX42994.1"/>
    </source>
</evidence>
<dbReference type="AlphaFoldDB" id="A0A0V0TVI1"/>
<reference evidence="1 2" key="1">
    <citation type="submission" date="2015-01" db="EMBL/GenBank/DDBJ databases">
        <title>Evolution of Trichinella species and genotypes.</title>
        <authorList>
            <person name="Korhonen P.K."/>
            <person name="Edoardo P."/>
            <person name="Giuseppe L.R."/>
            <person name="Gasser R.B."/>
        </authorList>
    </citation>
    <scope>NUCLEOTIDE SEQUENCE [LARGE SCALE GENOMIC DNA]</scope>
    <source>
        <strain evidence="1">ISS417</strain>
    </source>
</reference>
<keyword evidence="2" id="KW-1185">Reference proteome</keyword>
<dbReference type="Proteomes" id="UP000055048">
    <property type="component" value="Unassembled WGS sequence"/>
</dbReference>
<evidence type="ECO:0000313" key="2">
    <source>
        <dbReference type="Proteomes" id="UP000055048"/>
    </source>
</evidence>
<organism evidence="1 2">
    <name type="scientific">Trichinella murrelli</name>
    <dbReference type="NCBI Taxonomy" id="144512"/>
    <lineage>
        <taxon>Eukaryota</taxon>
        <taxon>Metazoa</taxon>
        <taxon>Ecdysozoa</taxon>
        <taxon>Nematoda</taxon>
        <taxon>Enoplea</taxon>
        <taxon>Dorylaimia</taxon>
        <taxon>Trichinellida</taxon>
        <taxon>Trichinellidae</taxon>
        <taxon>Trichinella</taxon>
    </lineage>
</organism>